<evidence type="ECO:0000256" key="4">
    <source>
        <dbReference type="ARBA" id="ARBA00016244"/>
    </source>
</evidence>
<evidence type="ECO:0000256" key="3">
    <source>
        <dbReference type="ARBA" id="ARBA00009677"/>
    </source>
</evidence>
<keyword evidence="10" id="KW-0969">Cilium</keyword>
<comment type="similarity">
    <text evidence="3">Belongs to the flagella basal body rod proteins family.</text>
</comment>
<dbReference type="InterPro" id="IPR010930">
    <property type="entry name" value="Flg_bb/hook_C_dom"/>
</dbReference>
<name>A0ABW4EJ39_9RHOB</name>
<accession>A0ABW4EJ39</accession>
<dbReference type="InterPro" id="IPR001444">
    <property type="entry name" value="Flag_bb_rod_N"/>
</dbReference>
<dbReference type="PANTHER" id="PTHR30033">
    <property type="entry name" value="FLAGELLAR HOOK-ASSOCIATED PROTEIN 1"/>
    <property type="match status" value="1"/>
</dbReference>
<keyword evidence="6" id="KW-0975">Bacterial flagellum</keyword>
<keyword evidence="5" id="KW-0964">Secreted</keyword>
<dbReference type="SUPFAM" id="SSF64518">
    <property type="entry name" value="Phase 1 flagellin"/>
    <property type="match status" value="2"/>
</dbReference>
<evidence type="ECO:0000259" key="9">
    <source>
        <dbReference type="Pfam" id="PF22638"/>
    </source>
</evidence>
<evidence type="ECO:0000313" key="11">
    <source>
        <dbReference type="Proteomes" id="UP001597186"/>
    </source>
</evidence>
<sequence length="1445" mass="148959">MASLLEIGRSAINAQREALNVTGQNIVNVNTEGYRKRDANLVEVSGVQSELTALTAQTGLGVQLGEVRRAYDSFLTDSKRTASGRFESSVAFVQKLERLQNTVLPNDGDLGTTMTAFFDTLGQVAARPGDLAPRAAAIEMGRTISNAFNTTASLLDELGDGTFDEISTRLNDVNQNLSALASVNGKLRSSNLGGNPPNTLLDERDRLIDRLSSMVPVSVAIGNRFEAEVRLGASDGGPIIVTGEDSKVLSAGISDQGNIFFRVGAGQTVSQLETGGLRGLVDAYGTTRRASNELDMLARNFSTGINAQHSQGIDLDSQLGREMFAVAQFSATAGRANEGTAEATIRLVPGRADSLDRMQMTYTASTDRWILKDDAGTELATGRTRLEIDGAVIDVTGTPEDGDTVTFTRDPGDAARIAFLLERPEEIAASSTTVISPDTTNLGSAALTSQPAVGESSGIAPLTDVLANNLSPVAAQELLRGGVIGSIPRGTKDITLASLATQATASIAATVDADIGAFTLTLDGDDVHSFDVRPSDVFKLKAGEVVKNNWESGAEIAKYLDMGVVESDKGKTLADLGISVAGSATGLAFASDGSRSLTAASAVSSTGASIGATVTQGQQASDIRVFTREGRQIAGIPLDTDEVANLLTVDNGFTREAEYRADYNSVAGGVGYRGIDVTQSQTASSPLTGGAHKVSANLIGLSAATGTTLSEGNVGISLDSNVNQTQGQTITLDMATGFVRSATIPAGADAALIADRANASFAPVGVRANAMTALRLSLDPSATDGSVQFDLGGLDGDPLTISAQISNGDLNALVSAVNRRSDDTGITAEVSLSGDAVTLVQDDGFDIAISNISPNGVGFDAVALDQEFNPLSLGGTPTSAIPFLNEMRVSGTVSFLSSSEFEIRSDATGAETLTSASEPVTGGLVAREFSNGGTAASLVFNIDPMIDGPSTSVDGTNVHAPSSRYEAVVTADNGSTFTASVSAADLTPGTLSGDAVAQAMAAELRAQAPVPTLTGAARAIGDFPPVGTTARFMLGGAEYTLRRVEGGDPTRLTALDFEITGPENGRLVPRVDEVDGDFALSLGVVGGQLSGAGPVPVSESTAAQFGLSTAQTTSSLQGRAIASDLPNGAYIIDVSLGGVSGSVTVTKSATGLIPVPAGLDNSLQAEIENDDDGTDFLVLSAKQTGLGQLSVTGGDDATALGLRIGTVGLTVDAGVLNARSTTASAIDVVAGATSTAGSYLRLSDLPDEELIVVMSDTGAKRIAAQFEIGSPSGAGDRKPENFRVEMMDDGTSRVELFDVETGASIATRTSNGLARFNVSGQDVELSGFAETGDTFTLVTGRRSPGDARNLDEMLNLGQQRTGFKSYQDEFRAIAAGIGATLEAARLTRTSNEAVYEAAVASESELSGVNLDEEAAKLIAQQQAYQAAARILQTAREMFDTLIRIS</sequence>
<keyword evidence="10" id="KW-0966">Cell projection</keyword>
<dbReference type="Pfam" id="PF06429">
    <property type="entry name" value="Flg_bbr_C"/>
    <property type="match status" value="1"/>
</dbReference>
<evidence type="ECO:0000256" key="1">
    <source>
        <dbReference type="ARBA" id="ARBA00004117"/>
    </source>
</evidence>
<organism evidence="10 11">
    <name type="scientific">Lacimonas salitolerans</name>
    <dbReference type="NCBI Taxonomy" id="1323750"/>
    <lineage>
        <taxon>Bacteria</taxon>
        <taxon>Pseudomonadati</taxon>
        <taxon>Pseudomonadota</taxon>
        <taxon>Alphaproteobacteria</taxon>
        <taxon>Rhodobacterales</taxon>
        <taxon>Paracoccaceae</taxon>
        <taxon>Lacimonas</taxon>
    </lineage>
</organism>
<feature type="domain" description="Flagellar hook-associated protein FlgK helical" evidence="9">
    <location>
        <begin position="96"/>
        <end position="324"/>
    </location>
</feature>
<dbReference type="RefSeq" id="WP_379917188.1">
    <property type="nucleotide sequence ID" value="NZ_JBHUDD010000141.1"/>
</dbReference>
<feature type="domain" description="Flagellar basal-body/hook protein C-terminal" evidence="8">
    <location>
        <begin position="1404"/>
        <end position="1444"/>
    </location>
</feature>
<dbReference type="EMBL" id="JBHUDD010000141">
    <property type="protein sequence ID" value="MFD1510731.1"/>
    <property type="molecule type" value="Genomic_DNA"/>
</dbReference>
<evidence type="ECO:0000256" key="5">
    <source>
        <dbReference type="ARBA" id="ARBA00022525"/>
    </source>
</evidence>
<feature type="domain" description="Flagellar basal body rod protein N-terminal" evidence="7">
    <location>
        <begin position="5"/>
        <end position="35"/>
    </location>
</feature>
<evidence type="ECO:0000259" key="8">
    <source>
        <dbReference type="Pfam" id="PF06429"/>
    </source>
</evidence>
<comment type="subcellular location">
    <subcellularLocation>
        <location evidence="1">Bacterial flagellum basal body</location>
    </subcellularLocation>
    <subcellularLocation>
        <location evidence="2">Secreted</location>
    </subcellularLocation>
</comment>
<dbReference type="Pfam" id="PF22638">
    <property type="entry name" value="FlgK_D1"/>
    <property type="match status" value="1"/>
</dbReference>
<keyword evidence="10" id="KW-0282">Flagellum</keyword>
<dbReference type="NCBIfam" id="TIGR02492">
    <property type="entry name" value="flgK_ends"/>
    <property type="match status" value="1"/>
</dbReference>
<gene>
    <name evidence="10" type="primary">flgK</name>
    <name evidence="10" type="ORF">ACFTOW_15200</name>
</gene>
<dbReference type="Proteomes" id="UP001597186">
    <property type="component" value="Unassembled WGS sequence"/>
</dbReference>
<keyword evidence="11" id="KW-1185">Reference proteome</keyword>
<protein>
    <recommendedName>
        <fullName evidence="4">Flagellar hook-associated protein 1</fullName>
    </recommendedName>
</protein>
<evidence type="ECO:0000256" key="6">
    <source>
        <dbReference type="ARBA" id="ARBA00023143"/>
    </source>
</evidence>
<comment type="caution">
    <text evidence="10">The sequence shown here is derived from an EMBL/GenBank/DDBJ whole genome shotgun (WGS) entry which is preliminary data.</text>
</comment>
<reference evidence="11" key="1">
    <citation type="journal article" date="2019" name="Int. J. Syst. Evol. Microbiol.">
        <title>The Global Catalogue of Microorganisms (GCM) 10K type strain sequencing project: providing services to taxonomists for standard genome sequencing and annotation.</title>
        <authorList>
            <consortium name="The Broad Institute Genomics Platform"/>
            <consortium name="The Broad Institute Genome Sequencing Center for Infectious Disease"/>
            <person name="Wu L."/>
            <person name="Ma J."/>
        </authorList>
    </citation>
    <scope>NUCLEOTIDE SEQUENCE [LARGE SCALE GENOMIC DNA]</scope>
    <source>
        <strain evidence="11">CGMCC 1.12477</strain>
    </source>
</reference>
<dbReference type="InterPro" id="IPR002371">
    <property type="entry name" value="FlgK"/>
</dbReference>
<evidence type="ECO:0000313" key="10">
    <source>
        <dbReference type="EMBL" id="MFD1510731.1"/>
    </source>
</evidence>
<dbReference type="InterPro" id="IPR053927">
    <property type="entry name" value="FlgK_helical"/>
</dbReference>
<dbReference type="PANTHER" id="PTHR30033:SF2">
    <property type="entry name" value="FLAGELLAR HOOK PROTEIN"/>
    <property type="match status" value="1"/>
</dbReference>
<proteinExistence type="inferred from homology"/>
<dbReference type="Gene3D" id="3.30.70.2120">
    <property type="match status" value="1"/>
</dbReference>
<evidence type="ECO:0000259" key="7">
    <source>
        <dbReference type="Pfam" id="PF00460"/>
    </source>
</evidence>
<dbReference type="Pfam" id="PF00460">
    <property type="entry name" value="Flg_bb_rod"/>
    <property type="match status" value="1"/>
</dbReference>
<evidence type="ECO:0000256" key="2">
    <source>
        <dbReference type="ARBA" id="ARBA00004613"/>
    </source>
</evidence>